<name>A0A4Q2SYI1_9ACTN</name>
<keyword evidence="4" id="KW-1185">Reference proteome</keyword>
<dbReference type="OrthoDB" id="9792137at2"/>
<dbReference type="SUPFAM" id="SSF56529">
    <property type="entry name" value="FAH"/>
    <property type="match status" value="1"/>
</dbReference>
<accession>A0A4Q2SYI1</accession>
<evidence type="ECO:0000313" key="4">
    <source>
        <dbReference type="Proteomes" id="UP000291101"/>
    </source>
</evidence>
<dbReference type="RefSeq" id="WP_129427143.1">
    <property type="nucleotide sequence ID" value="NZ_SDWV01000011.1"/>
</dbReference>
<dbReference type="Pfam" id="PF01557">
    <property type="entry name" value="FAA_hydrolase"/>
    <property type="match status" value="1"/>
</dbReference>
<dbReference type="AlphaFoldDB" id="A0A4Q2SYI1"/>
<dbReference type="GO" id="GO:0005737">
    <property type="term" value="C:cytoplasm"/>
    <property type="evidence" value="ECO:0007669"/>
    <property type="project" value="TreeGrafter"/>
</dbReference>
<keyword evidence="1" id="KW-0456">Lyase</keyword>
<dbReference type="InterPro" id="IPR011234">
    <property type="entry name" value="Fumarylacetoacetase-like_C"/>
</dbReference>
<sequence length="264" mass="28620">MTRSEDASDVRNELVYAAALDLDRAEQDRTGLQPISKRFPDLTNVETWGIAVARDGLRVRRGERLMGYKLGWTSEAMRRALGIDEPNFGTLWAYMHADDGVLDLARLIHPKAEPEFAFLADRTVQGADVDAEAVAAAGRWAVALEVVDPRWISYDFDWLDNTADGSSAAAYVLGDFHPAIVPPKSLRLTMESGLIARTGFGEAAMGSPAEAVAWLVRQLHLREAALEPGMVVLTGGITAPVDLTPGLTVRVSSPELGSCAMRCV</sequence>
<dbReference type="EMBL" id="SDWV01000011">
    <property type="protein sequence ID" value="RYC10541.1"/>
    <property type="molecule type" value="Genomic_DNA"/>
</dbReference>
<protein>
    <submittedName>
        <fullName evidence="3">2-oxopent-4-enoate hydratase</fullName>
    </submittedName>
</protein>
<organism evidence="3 4">
    <name type="scientific">Nocardioides zhouii</name>
    <dbReference type="NCBI Taxonomy" id="1168729"/>
    <lineage>
        <taxon>Bacteria</taxon>
        <taxon>Bacillati</taxon>
        <taxon>Actinomycetota</taxon>
        <taxon>Actinomycetes</taxon>
        <taxon>Propionibacteriales</taxon>
        <taxon>Nocardioidaceae</taxon>
        <taxon>Nocardioides</taxon>
    </lineage>
</organism>
<dbReference type="Gene3D" id="3.90.850.10">
    <property type="entry name" value="Fumarylacetoacetase-like, C-terminal domain"/>
    <property type="match status" value="1"/>
</dbReference>
<dbReference type="InterPro" id="IPR050772">
    <property type="entry name" value="Hydratase-Decarb/MhpD_sf"/>
</dbReference>
<evidence type="ECO:0000313" key="3">
    <source>
        <dbReference type="EMBL" id="RYC10541.1"/>
    </source>
</evidence>
<reference evidence="3 4" key="1">
    <citation type="submission" date="2019-01" db="EMBL/GenBank/DDBJ databases">
        <title>Novel species of Nocardioides.</title>
        <authorList>
            <person name="Liu Q."/>
            <person name="X Y.-H."/>
        </authorList>
    </citation>
    <scope>NUCLEOTIDE SEQUENCE [LARGE SCALE GENOMIC DNA]</scope>
    <source>
        <strain evidence="3 4">HLT2-9</strain>
    </source>
</reference>
<dbReference type="PANTHER" id="PTHR30143">
    <property type="entry name" value="ACID HYDRATASE"/>
    <property type="match status" value="1"/>
</dbReference>
<evidence type="ECO:0000256" key="1">
    <source>
        <dbReference type="ARBA" id="ARBA00023239"/>
    </source>
</evidence>
<dbReference type="Proteomes" id="UP000291101">
    <property type="component" value="Unassembled WGS sequence"/>
</dbReference>
<dbReference type="InterPro" id="IPR036663">
    <property type="entry name" value="Fumarylacetoacetase_C_sf"/>
</dbReference>
<evidence type="ECO:0000259" key="2">
    <source>
        <dbReference type="Pfam" id="PF01557"/>
    </source>
</evidence>
<feature type="domain" description="Fumarylacetoacetase-like C-terminal" evidence="2">
    <location>
        <begin position="111"/>
        <end position="262"/>
    </location>
</feature>
<dbReference type="GO" id="GO:0008684">
    <property type="term" value="F:2-oxopent-4-enoate hydratase activity"/>
    <property type="evidence" value="ECO:0007669"/>
    <property type="project" value="TreeGrafter"/>
</dbReference>
<gene>
    <name evidence="3" type="ORF">EUA94_12130</name>
</gene>
<dbReference type="PANTHER" id="PTHR30143:SF0">
    <property type="entry name" value="2-KETO-4-PENTENOATE HYDRATASE"/>
    <property type="match status" value="1"/>
</dbReference>
<comment type="caution">
    <text evidence="3">The sequence shown here is derived from an EMBL/GenBank/DDBJ whole genome shotgun (WGS) entry which is preliminary data.</text>
</comment>
<proteinExistence type="predicted"/>